<dbReference type="Proteomes" id="UP000064967">
    <property type="component" value="Chromosome"/>
</dbReference>
<proteinExistence type="predicted"/>
<dbReference type="RefSeq" id="WP_146651533.1">
    <property type="nucleotide sequence ID" value="NZ_CP012333.1"/>
</dbReference>
<organism evidence="2 3">
    <name type="scientific">Labilithrix luteola</name>
    <dbReference type="NCBI Taxonomy" id="1391654"/>
    <lineage>
        <taxon>Bacteria</taxon>
        <taxon>Pseudomonadati</taxon>
        <taxon>Myxococcota</taxon>
        <taxon>Polyangia</taxon>
        <taxon>Polyangiales</taxon>
        <taxon>Labilitrichaceae</taxon>
        <taxon>Labilithrix</taxon>
    </lineage>
</organism>
<gene>
    <name evidence="2" type="ORF">AKJ09_06864</name>
</gene>
<reference evidence="2 3" key="1">
    <citation type="submission" date="2015-08" db="EMBL/GenBank/DDBJ databases">
        <authorList>
            <person name="Babu N.S."/>
            <person name="Beckwith C.J."/>
            <person name="Beseler K.G."/>
            <person name="Brison A."/>
            <person name="Carone J.V."/>
            <person name="Caskin T.P."/>
            <person name="Diamond M."/>
            <person name="Durham M.E."/>
            <person name="Foxe J.M."/>
            <person name="Go M."/>
            <person name="Henderson B.A."/>
            <person name="Jones I.B."/>
            <person name="McGettigan J.A."/>
            <person name="Micheletti S.J."/>
            <person name="Nasrallah M.E."/>
            <person name="Ortiz D."/>
            <person name="Piller C.R."/>
            <person name="Privatt S.R."/>
            <person name="Schneider S.L."/>
            <person name="Sharp S."/>
            <person name="Smith T.C."/>
            <person name="Stanton J.D."/>
            <person name="Ullery H.E."/>
            <person name="Wilson R.J."/>
            <person name="Serrano M.G."/>
            <person name="Buck G."/>
            <person name="Lee V."/>
            <person name="Wang Y."/>
            <person name="Carvalho R."/>
            <person name="Voegtly L."/>
            <person name="Shi R."/>
            <person name="Duckworth R."/>
            <person name="Johnson A."/>
            <person name="Loviza R."/>
            <person name="Walstead R."/>
            <person name="Shah Z."/>
            <person name="Kiflezghi M."/>
            <person name="Wade K."/>
            <person name="Ball S.L."/>
            <person name="Bradley K.W."/>
            <person name="Asai D.J."/>
            <person name="Bowman C.A."/>
            <person name="Russell D.A."/>
            <person name="Pope W.H."/>
            <person name="Jacobs-Sera D."/>
            <person name="Hendrix R.W."/>
            <person name="Hatfull G.F."/>
        </authorList>
    </citation>
    <scope>NUCLEOTIDE SEQUENCE [LARGE SCALE GENOMIC DNA]</scope>
    <source>
        <strain evidence="2 3">DSM 27648</strain>
    </source>
</reference>
<dbReference type="AlphaFoldDB" id="A0A0K1Q307"/>
<evidence type="ECO:0000313" key="3">
    <source>
        <dbReference type="Proteomes" id="UP000064967"/>
    </source>
</evidence>
<sequence>MKRVQIAVESIGSLVLESTGPVSGVVPTTLDFASLVEQYADFVFRSLRRAGLDAATSEDAAQQVFLVASRKLHDITAGKERAFLYRTAMNVAGELRRRASKRAEVELDEEGATTRAARRVARRRRSKRCSTSSARERSCWRSSTRCQRLFVTSSSCASSRS</sequence>
<evidence type="ECO:0000313" key="2">
    <source>
        <dbReference type="EMBL" id="AKV00201.1"/>
    </source>
</evidence>
<evidence type="ECO:0000259" key="1">
    <source>
        <dbReference type="Pfam" id="PF04542"/>
    </source>
</evidence>
<dbReference type="SUPFAM" id="SSF88946">
    <property type="entry name" value="Sigma2 domain of RNA polymerase sigma factors"/>
    <property type="match status" value="1"/>
</dbReference>
<protein>
    <submittedName>
        <fullName evidence="2">RNA polymerase sigma factor RpoE</fullName>
    </submittedName>
</protein>
<dbReference type="OrthoDB" id="9780326at2"/>
<name>A0A0K1Q307_9BACT</name>
<dbReference type="KEGG" id="llu:AKJ09_06864"/>
<dbReference type="InterPro" id="IPR013325">
    <property type="entry name" value="RNA_pol_sigma_r2"/>
</dbReference>
<dbReference type="InterPro" id="IPR007627">
    <property type="entry name" value="RNA_pol_sigma70_r2"/>
</dbReference>
<keyword evidence="3" id="KW-1185">Reference proteome</keyword>
<feature type="domain" description="RNA polymerase sigma-70 region 2" evidence="1">
    <location>
        <begin position="35"/>
        <end position="101"/>
    </location>
</feature>
<dbReference type="GO" id="GO:0006352">
    <property type="term" value="P:DNA-templated transcription initiation"/>
    <property type="evidence" value="ECO:0007669"/>
    <property type="project" value="InterPro"/>
</dbReference>
<dbReference type="EMBL" id="CP012333">
    <property type="protein sequence ID" value="AKV00201.1"/>
    <property type="molecule type" value="Genomic_DNA"/>
</dbReference>
<accession>A0A0K1Q307</accession>
<dbReference type="Gene3D" id="1.10.1740.10">
    <property type="match status" value="1"/>
</dbReference>
<dbReference type="GO" id="GO:0003700">
    <property type="term" value="F:DNA-binding transcription factor activity"/>
    <property type="evidence" value="ECO:0007669"/>
    <property type="project" value="InterPro"/>
</dbReference>
<dbReference type="STRING" id="1391654.AKJ09_06864"/>
<dbReference type="Pfam" id="PF04542">
    <property type="entry name" value="Sigma70_r2"/>
    <property type="match status" value="1"/>
</dbReference>